<dbReference type="InterPro" id="IPR036179">
    <property type="entry name" value="Ig-like_dom_sf"/>
</dbReference>
<dbReference type="InterPro" id="IPR002165">
    <property type="entry name" value="Plexin_repeat"/>
</dbReference>
<protein>
    <recommendedName>
        <fullName evidence="11">Semaphorin-1A</fullName>
    </recommendedName>
</protein>
<gene>
    <name evidence="15" type="primary">LOC102365809</name>
</gene>
<dbReference type="GO" id="GO:0045499">
    <property type="term" value="F:chemorepellent activity"/>
    <property type="evidence" value="ECO:0007669"/>
    <property type="project" value="TreeGrafter"/>
</dbReference>
<evidence type="ECO:0000256" key="11">
    <source>
        <dbReference type="ARBA" id="ARBA00074143"/>
    </source>
</evidence>
<dbReference type="InterPro" id="IPR015943">
    <property type="entry name" value="WD40/YVTN_repeat-like_dom_sf"/>
</dbReference>
<keyword evidence="7" id="KW-1133">Transmembrane helix</keyword>
<keyword evidence="8" id="KW-0472">Membrane</keyword>
<evidence type="ECO:0000256" key="8">
    <source>
        <dbReference type="ARBA" id="ARBA00023136"/>
    </source>
</evidence>
<dbReference type="EMBL" id="AFYH01036412">
    <property type="status" value="NOT_ANNOTATED_CDS"/>
    <property type="molecule type" value="Genomic_DNA"/>
</dbReference>
<dbReference type="SMART" id="SM00423">
    <property type="entry name" value="PSI"/>
    <property type="match status" value="1"/>
</dbReference>
<name>H3BDX5_LATCH</name>
<evidence type="ECO:0000313" key="16">
    <source>
        <dbReference type="Proteomes" id="UP000008672"/>
    </source>
</evidence>
<dbReference type="PROSITE" id="PS51004">
    <property type="entry name" value="SEMA"/>
    <property type="match status" value="1"/>
</dbReference>
<dbReference type="SUPFAM" id="SSF101912">
    <property type="entry name" value="Sema domain"/>
    <property type="match status" value="1"/>
</dbReference>
<dbReference type="InterPro" id="IPR016201">
    <property type="entry name" value="PSI"/>
</dbReference>
<dbReference type="Gene3D" id="2.60.40.10">
    <property type="entry name" value="Immunoglobulins"/>
    <property type="match status" value="1"/>
</dbReference>
<dbReference type="GO" id="GO:0030335">
    <property type="term" value="P:positive regulation of cell migration"/>
    <property type="evidence" value="ECO:0007669"/>
    <property type="project" value="TreeGrafter"/>
</dbReference>
<dbReference type="InParanoid" id="H3BDX5"/>
<reference evidence="15" key="3">
    <citation type="submission" date="2025-09" db="UniProtKB">
        <authorList>
            <consortium name="Ensembl"/>
        </authorList>
    </citation>
    <scope>IDENTIFICATION</scope>
</reference>
<evidence type="ECO:0000259" key="14">
    <source>
        <dbReference type="PROSITE" id="PS51004"/>
    </source>
</evidence>
<dbReference type="PROSITE" id="PS50835">
    <property type="entry name" value="IG_LIKE"/>
    <property type="match status" value="1"/>
</dbReference>
<dbReference type="Gene3D" id="3.30.1680.10">
    <property type="entry name" value="ligand-binding face of the semaphorins, domain 2"/>
    <property type="match status" value="1"/>
</dbReference>
<evidence type="ECO:0000256" key="9">
    <source>
        <dbReference type="ARBA" id="ARBA00023157"/>
    </source>
</evidence>
<evidence type="ECO:0000259" key="13">
    <source>
        <dbReference type="PROSITE" id="PS50835"/>
    </source>
</evidence>
<comment type="caution">
    <text evidence="12">Lacks conserved residue(s) required for the propagation of feature annotation.</text>
</comment>
<reference evidence="16" key="1">
    <citation type="submission" date="2011-08" db="EMBL/GenBank/DDBJ databases">
        <title>The draft genome of Latimeria chalumnae.</title>
        <authorList>
            <person name="Di Palma F."/>
            <person name="Alfoldi J."/>
            <person name="Johnson J."/>
            <person name="Berlin A."/>
            <person name="Gnerre S."/>
            <person name="Jaffe D."/>
            <person name="MacCallum I."/>
            <person name="Young S."/>
            <person name="Walker B.J."/>
            <person name="Lander E."/>
            <person name="Lindblad-Toh K."/>
        </authorList>
    </citation>
    <scope>NUCLEOTIDE SEQUENCE [LARGE SCALE GENOMIC DNA]</scope>
    <source>
        <strain evidence="16">Wild caught</strain>
    </source>
</reference>
<sequence length="631" mass="69660">LLAFLSLLILASANSIPRLKFNLKVRDALVSEKVDNYSVLFHDEGSNVVYVGGPGTLHILTFNESLQTATHIQIPIAVGEKAKKTCQAKATMNQDMCENVITVIQKMNESFIIICGSNAGAPRCWFLKMNETQLERNPAGQAISVEVQGISSVLPSQRSITLAVDGNLYSASNKDGGSIRRSYGQKKQVKTEGNWLHNAEFVSSALIPRKNKTQQEIYFFFSEKKMAKLDEDPVRAWIGRVCEVDEGGQRAILQESWTTFLKARLLCGYPSEFLNFNQIQDAAVVMGEEAGNGIVFGIFASAWNSTVVCAYSTRDISRAFSSSKLKGFTGSMPSFRPGTCASPSVTSSLHKNILNIIKDNPELEEPIQPLGHQPLYTGKHEYTKVAVTRVQAANNSYNILFLGTAKGKIHKVLHSNEGSFIISELSLFGSEEPIFALSLDTITGHLYVGTASEITRLPLADCERYGETCRKCVAARDPYCGWNRASQKCSSIQESSSSSSEFLQNIERLDVSICEDAGEPDVLQEDPKEVVVDSTSFVYLPCPVRSYHAIYTWYLNDGSHYPCTINGDSCTLQFSQDIPMTSGIFKCTATEQDMKEEIAVYKLVLNNGRVWRASLAQTMAICLPVSTFFLL</sequence>
<evidence type="ECO:0000256" key="12">
    <source>
        <dbReference type="PROSITE-ProRule" id="PRU00352"/>
    </source>
</evidence>
<dbReference type="Pfam" id="PF01403">
    <property type="entry name" value="Sema"/>
    <property type="match status" value="1"/>
</dbReference>
<dbReference type="InterPro" id="IPR007110">
    <property type="entry name" value="Ig-like_dom"/>
</dbReference>
<proteinExistence type="inferred from homology"/>
<dbReference type="GO" id="GO:0007411">
    <property type="term" value="P:axon guidance"/>
    <property type="evidence" value="ECO:0007669"/>
    <property type="project" value="TreeGrafter"/>
</dbReference>
<reference evidence="15" key="2">
    <citation type="submission" date="2025-08" db="UniProtKB">
        <authorList>
            <consortium name="Ensembl"/>
        </authorList>
    </citation>
    <scope>IDENTIFICATION</scope>
</reference>
<organism evidence="15 16">
    <name type="scientific">Latimeria chalumnae</name>
    <name type="common">Coelacanth</name>
    <dbReference type="NCBI Taxonomy" id="7897"/>
    <lineage>
        <taxon>Eukaryota</taxon>
        <taxon>Metazoa</taxon>
        <taxon>Chordata</taxon>
        <taxon>Craniata</taxon>
        <taxon>Vertebrata</taxon>
        <taxon>Euteleostomi</taxon>
        <taxon>Coelacanthiformes</taxon>
        <taxon>Coelacanthidae</taxon>
        <taxon>Latimeria</taxon>
    </lineage>
</organism>
<dbReference type="Ensembl" id="ENSLACT00000020234.1">
    <property type="protein sequence ID" value="ENSLACP00000020096.1"/>
    <property type="gene ID" value="ENSLACG00000017662.1"/>
</dbReference>
<keyword evidence="5" id="KW-0221">Differentiation</keyword>
<dbReference type="Pfam" id="PF01437">
    <property type="entry name" value="PSI"/>
    <property type="match status" value="1"/>
</dbReference>
<evidence type="ECO:0000256" key="6">
    <source>
        <dbReference type="ARBA" id="ARBA00022902"/>
    </source>
</evidence>
<dbReference type="GO" id="GO:0001755">
    <property type="term" value="P:neural crest cell migration"/>
    <property type="evidence" value="ECO:0007669"/>
    <property type="project" value="TreeGrafter"/>
</dbReference>
<keyword evidence="16" id="KW-1185">Reference proteome</keyword>
<keyword evidence="6" id="KW-0524">Neurogenesis</keyword>
<keyword evidence="10" id="KW-0325">Glycoprotein</keyword>
<evidence type="ECO:0000256" key="7">
    <source>
        <dbReference type="ARBA" id="ARBA00022989"/>
    </source>
</evidence>
<evidence type="ECO:0000256" key="10">
    <source>
        <dbReference type="ARBA" id="ARBA00023180"/>
    </source>
</evidence>
<dbReference type="Gene3D" id="2.130.10.10">
    <property type="entry name" value="YVTN repeat-like/Quinoprotein amine dehydrogenase"/>
    <property type="match status" value="1"/>
</dbReference>
<dbReference type="InterPro" id="IPR001627">
    <property type="entry name" value="Semap_dom"/>
</dbReference>
<dbReference type="InterPro" id="IPR013783">
    <property type="entry name" value="Ig-like_fold"/>
</dbReference>
<dbReference type="SMART" id="SM00630">
    <property type="entry name" value="Sema"/>
    <property type="match status" value="1"/>
</dbReference>
<evidence type="ECO:0000256" key="1">
    <source>
        <dbReference type="ARBA" id="ARBA00004370"/>
    </source>
</evidence>
<accession>H3BDX5</accession>
<dbReference type="GO" id="GO:0030215">
    <property type="term" value="F:semaphorin receptor binding"/>
    <property type="evidence" value="ECO:0007669"/>
    <property type="project" value="InterPro"/>
</dbReference>
<dbReference type="GeneTree" id="ENSGT00940000165314"/>
<dbReference type="GO" id="GO:0005886">
    <property type="term" value="C:plasma membrane"/>
    <property type="evidence" value="ECO:0007669"/>
    <property type="project" value="TreeGrafter"/>
</dbReference>
<dbReference type="PANTHER" id="PTHR11036">
    <property type="entry name" value="SEMAPHORIN"/>
    <property type="match status" value="1"/>
</dbReference>
<dbReference type="eggNOG" id="KOG3611">
    <property type="taxonomic scope" value="Eukaryota"/>
</dbReference>
<feature type="domain" description="Ig-like" evidence="13">
    <location>
        <begin position="520"/>
        <end position="599"/>
    </location>
</feature>
<dbReference type="Proteomes" id="UP000008672">
    <property type="component" value="Unassembled WGS sequence"/>
</dbReference>
<keyword evidence="4" id="KW-0812">Transmembrane</keyword>
<dbReference type="InterPro" id="IPR027231">
    <property type="entry name" value="Semaphorin"/>
</dbReference>
<dbReference type="SUPFAM" id="SSF48726">
    <property type="entry name" value="Immunoglobulin"/>
    <property type="match status" value="1"/>
</dbReference>
<dbReference type="OMA" id="PGMCVRK"/>
<dbReference type="GO" id="GO:0071526">
    <property type="term" value="P:semaphorin-plexin signaling pathway"/>
    <property type="evidence" value="ECO:0007669"/>
    <property type="project" value="TreeGrafter"/>
</dbReference>
<dbReference type="AlphaFoldDB" id="H3BDX5"/>
<dbReference type="STRING" id="7897.ENSLACP00000020096"/>
<evidence type="ECO:0000256" key="4">
    <source>
        <dbReference type="ARBA" id="ARBA00022692"/>
    </source>
</evidence>
<keyword evidence="9" id="KW-1015">Disulfide bond</keyword>
<dbReference type="EMBL" id="AFYH01036410">
    <property type="status" value="NOT_ANNOTATED_CDS"/>
    <property type="molecule type" value="Genomic_DNA"/>
</dbReference>
<keyword evidence="3" id="KW-0217">Developmental protein</keyword>
<dbReference type="HOGENOM" id="CLU_009051_11_2_1"/>
<evidence type="ECO:0000256" key="5">
    <source>
        <dbReference type="ARBA" id="ARBA00022782"/>
    </source>
</evidence>
<feature type="domain" description="Sema" evidence="14">
    <location>
        <begin position="1"/>
        <end position="459"/>
    </location>
</feature>
<dbReference type="PANTHER" id="PTHR11036:SF85">
    <property type="entry name" value="SI:CH211-113G11.6 ISOFORM X1"/>
    <property type="match status" value="1"/>
</dbReference>
<evidence type="ECO:0000256" key="2">
    <source>
        <dbReference type="ARBA" id="ARBA00009492"/>
    </source>
</evidence>
<dbReference type="SUPFAM" id="SSF103575">
    <property type="entry name" value="Plexin repeat"/>
    <property type="match status" value="1"/>
</dbReference>
<comment type="subcellular location">
    <subcellularLocation>
        <location evidence="1">Membrane</location>
    </subcellularLocation>
</comment>
<dbReference type="EMBL" id="AFYH01036411">
    <property type="status" value="NOT_ANNOTATED_CDS"/>
    <property type="molecule type" value="Genomic_DNA"/>
</dbReference>
<evidence type="ECO:0000256" key="3">
    <source>
        <dbReference type="ARBA" id="ARBA00022473"/>
    </source>
</evidence>
<comment type="similarity">
    <text evidence="2">Belongs to the semaphorin family.</text>
</comment>
<dbReference type="FunFam" id="2.60.40.10:FF:001170">
    <property type="entry name" value="Sema domain, immunoglobulin domain (Ig), short basic domain, secreted, (Semaphorin) 3F"/>
    <property type="match status" value="1"/>
</dbReference>
<dbReference type="InterPro" id="IPR036352">
    <property type="entry name" value="Semap_dom_sf"/>
</dbReference>
<dbReference type="FunFam" id="3.30.1680.10:FF:000016">
    <property type="entry name" value="Putative Semaphorin-6B"/>
    <property type="match status" value="1"/>
</dbReference>
<evidence type="ECO:0000313" key="15">
    <source>
        <dbReference type="Ensembl" id="ENSLACP00000020096.1"/>
    </source>
</evidence>